<keyword evidence="8" id="KW-0671">Queuosine biosynthesis</keyword>
<dbReference type="HAMAP" id="MF_00917">
    <property type="entry name" value="QueE"/>
    <property type="match status" value="1"/>
</dbReference>
<dbReference type="GO" id="GO:0051539">
    <property type="term" value="F:4 iron, 4 sulfur cluster binding"/>
    <property type="evidence" value="ECO:0007669"/>
    <property type="project" value="UniProtKB-UniRule"/>
</dbReference>
<comment type="cofactor">
    <cofactor evidence="8">
        <name>Mg(2+)</name>
        <dbReference type="ChEBI" id="CHEBI:18420"/>
    </cofactor>
</comment>
<dbReference type="InterPro" id="IPR007197">
    <property type="entry name" value="rSAM"/>
</dbReference>
<dbReference type="GO" id="GO:0016840">
    <property type="term" value="F:carbon-nitrogen lyase activity"/>
    <property type="evidence" value="ECO:0007669"/>
    <property type="project" value="UniProtKB-UniRule"/>
</dbReference>
<protein>
    <recommendedName>
        <fullName evidence="8">7-carboxy-7-deazaguanine synthase</fullName>
        <shortName evidence="8">CDG synthase</shortName>
        <ecNumber evidence="8">4.3.99.3</ecNumber>
    </recommendedName>
    <alternativeName>
        <fullName evidence="8">Queuosine biosynthesis protein QueE</fullName>
    </alternativeName>
</protein>
<dbReference type="InterPro" id="IPR013785">
    <property type="entry name" value="Aldolase_TIM"/>
</dbReference>
<keyword evidence="5 8" id="KW-0408">Iron</keyword>
<dbReference type="GO" id="GO:0008616">
    <property type="term" value="P:tRNA queuosine(34) biosynthetic process"/>
    <property type="evidence" value="ECO:0007669"/>
    <property type="project" value="UniProtKB-UniRule"/>
</dbReference>
<feature type="binding site" evidence="8">
    <location>
        <position position="27"/>
    </location>
    <ligand>
        <name>substrate</name>
    </ligand>
</feature>
<dbReference type="RefSeq" id="WP_157988692.1">
    <property type="nucleotide sequence ID" value="NZ_LR217715.1"/>
</dbReference>
<feature type="binding site" evidence="8">
    <location>
        <begin position="136"/>
        <end position="138"/>
    </location>
    <ligand>
        <name>S-adenosyl-L-methionine</name>
        <dbReference type="ChEBI" id="CHEBI:59789"/>
    </ligand>
</feature>
<evidence type="ECO:0000256" key="4">
    <source>
        <dbReference type="ARBA" id="ARBA00022842"/>
    </source>
</evidence>
<evidence type="ECO:0000256" key="3">
    <source>
        <dbReference type="ARBA" id="ARBA00022723"/>
    </source>
</evidence>
<feature type="binding site" evidence="8">
    <location>
        <position position="31"/>
    </location>
    <ligand>
        <name>[4Fe-4S] cluster</name>
        <dbReference type="ChEBI" id="CHEBI:49883"/>
        <note>4Fe-4S-S-AdoMet</note>
    </ligand>
</feature>
<evidence type="ECO:0000256" key="5">
    <source>
        <dbReference type="ARBA" id="ARBA00023004"/>
    </source>
</evidence>
<comment type="pathway">
    <text evidence="8">Purine metabolism; 7-cyano-7-deazaguanine biosynthesis.</text>
</comment>
<organism evidence="10 11">
    <name type="scientific">Candidatus Erwinia haradaeae</name>
    <dbReference type="NCBI Taxonomy" id="1922217"/>
    <lineage>
        <taxon>Bacteria</taxon>
        <taxon>Pseudomonadati</taxon>
        <taxon>Pseudomonadota</taxon>
        <taxon>Gammaproteobacteria</taxon>
        <taxon>Enterobacterales</taxon>
        <taxon>Erwiniaceae</taxon>
        <taxon>Erwinia</taxon>
    </lineage>
</organism>
<dbReference type="PANTHER" id="PTHR42836">
    <property type="entry name" value="7-CARBOXY-7-DEAZAGUANINE SYNTHASE"/>
    <property type="match status" value="1"/>
</dbReference>
<evidence type="ECO:0000256" key="2">
    <source>
        <dbReference type="ARBA" id="ARBA00022691"/>
    </source>
</evidence>
<comment type="function">
    <text evidence="8">Catalyzes the complex heterocyclic radical-mediated conversion of 6-carboxy-5,6,7,8-tetrahydropterin (CPH4) to 7-carboxy-7-deazaguanine (CDG), a step common to the biosynthetic pathways of all 7-deazapurine-containing compounds.</text>
</comment>
<reference evidence="10 11" key="1">
    <citation type="submission" date="2019-02" db="EMBL/GenBank/DDBJ databases">
        <authorList>
            <person name="Manzano-Marin A."/>
            <person name="Manzano-Marin A."/>
        </authorList>
    </citation>
    <scope>NUCLEOTIDE SEQUENCE [LARGE SCALE GENOMIC DNA]</scope>
    <source>
        <strain evidence="10 11">ErCikochiana</strain>
    </source>
</reference>
<dbReference type="UniPathway" id="UPA00391"/>
<evidence type="ECO:0000313" key="10">
    <source>
        <dbReference type="EMBL" id="VFP83354.1"/>
    </source>
</evidence>
<feature type="binding site" evidence="8">
    <location>
        <position position="40"/>
    </location>
    <ligand>
        <name>Mg(2+)</name>
        <dbReference type="ChEBI" id="CHEBI:18420"/>
    </ligand>
</feature>
<sequence>MQYPINSIFQTLQGEGVYTGVPAIFIRLQGCTIGCNWCDTKYTWNKRTTREIPWQEVLLKTEESDHWGTSDETTVLRTITRCGWTAKHIVITGGEPCLHDLRPLTIALQSAGFTCQIETSGTSIVLCTAETWVTVSPKINMRSKYSVLPQALTRADEIKHPVSCQRDIDMLISCLNTLDDPKKRVIALQPINHISHAIQLCIKNCIARNWRLSLQTHKYLNTK</sequence>
<evidence type="ECO:0000259" key="9">
    <source>
        <dbReference type="PROSITE" id="PS51918"/>
    </source>
</evidence>
<dbReference type="Gene3D" id="3.20.20.70">
    <property type="entry name" value="Aldolase class I"/>
    <property type="match status" value="1"/>
</dbReference>
<evidence type="ECO:0000256" key="1">
    <source>
        <dbReference type="ARBA" id="ARBA00022485"/>
    </source>
</evidence>
<dbReference type="EC" id="4.3.99.3" evidence="8"/>
<comment type="catalytic activity">
    <reaction evidence="8">
        <text>6-carboxy-5,6,7,8-tetrahydropterin + H(+) = 7-carboxy-7-carbaguanine + NH4(+)</text>
        <dbReference type="Rhea" id="RHEA:27974"/>
        <dbReference type="ChEBI" id="CHEBI:15378"/>
        <dbReference type="ChEBI" id="CHEBI:28938"/>
        <dbReference type="ChEBI" id="CHEBI:61032"/>
        <dbReference type="ChEBI" id="CHEBI:61036"/>
        <dbReference type="EC" id="4.3.99.3"/>
    </reaction>
</comment>
<dbReference type="NCBIfam" id="TIGR04322">
    <property type="entry name" value="rSAM_QueE_Ecoli"/>
    <property type="match status" value="1"/>
</dbReference>
<gene>
    <name evidence="8 10" type="primary">queE</name>
    <name evidence="10" type="ORF">ERCIKOCA2762_608</name>
</gene>
<keyword evidence="4 8" id="KW-0460">Magnesium</keyword>
<keyword evidence="3 8" id="KW-0479">Metal-binding</keyword>
<accession>A0A451DAN3</accession>
<name>A0A451DAN3_9GAMM</name>
<comment type="similarity">
    <text evidence="8">Belongs to the radical SAM superfamily. 7-carboxy-7-deazaguanine synthase family.</text>
</comment>
<dbReference type="EMBL" id="LR217715">
    <property type="protein sequence ID" value="VFP83354.1"/>
    <property type="molecule type" value="Genomic_DNA"/>
</dbReference>
<keyword evidence="7 8" id="KW-0456">Lyase</keyword>
<keyword evidence="2 8" id="KW-0949">S-adenosyl-L-methionine</keyword>
<dbReference type="PIRSF" id="PIRSF000370">
    <property type="entry name" value="QueE"/>
    <property type="match status" value="1"/>
</dbReference>
<feature type="binding site" evidence="8">
    <location>
        <position position="38"/>
    </location>
    <ligand>
        <name>[4Fe-4S] cluster</name>
        <dbReference type="ChEBI" id="CHEBI:49883"/>
        <note>4Fe-4S-S-AdoMet</note>
    </ligand>
</feature>
<dbReference type="SFLD" id="SFLDS00029">
    <property type="entry name" value="Radical_SAM"/>
    <property type="match status" value="1"/>
</dbReference>
<dbReference type="PROSITE" id="PS51918">
    <property type="entry name" value="RADICAL_SAM"/>
    <property type="match status" value="1"/>
</dbReference>
<dbReference type="SUPFAM" id="SSF102114">
    <property type="entry name" value="Radical SAM enzymes"/>
    <property type="match status" value="1"/>
</dbReference>
<feature type="domain" description="Radical SAM core" evidence="9">
    <location>
        <begin position="18"/>
        <end position="223"/>
    </location>
</feature>
<feature type="binding site" evidence="8">
    <location>
        <position position="94"/>
    </location>
    <ligand>
        <name>S-adenosyl-L-methionine</name>
        <dbReference type="ChEBI" id="CHEBI:59789"/>
    </ligand>
</feature>
<dbReference type="PANTHER" id="PTHR42836:SF1">
    <property type="entry name" value="7-CARBOXY-7-DEAZAGUANINE SYNTHASE"/>
    <property type="match status" value="1"/>
</dbReference>
<dbReference type="AlphaFoldDB" id="A0A451DAN3"/>
<feature type="binding site" evidence="8">
    <location>
        <begin position="37"/>
        <end position="39"/>
    </location>
    <ligand>
        <name>S-adenosyl-L-methionine</name>
        <dbReference type="ChEBI" id="CHEBI:59789"/>
    </ligand>
</feature>
<dbReference type="Proteomes" id="UP000294368">
    <property type="component" value="Chromosome"/>
</dbReference>
<evidence type="ECO:0000256" key="8">
    <source>
        <dbReference type="HAMAP-Rule" id="MF_00917"/>
    </source>
</evidence>
<evidence type="ECO:0000256" key="6">
    <source>
        <dbReference type="ARBA" id="ARBA00023014"/>
    </source>
</evidence>
<evidence type="ECO:0000313" key="11">
    <source>
        <dbReference type="Proteomes" id="UP000294368"/>
    </source>
</evidence>
<dbReference type="InterPro" id="IPR024924">
    <property type="entry name" value="7-CO-7-deazaguanine_synth-like"/>
</dbReference>
<evidence type="ECO:0000256" key="7">
    <source>
        <dbReference type="ARBA" id="ARBA00023239"/>
    </source>
</evidence>
<proteinExistence type="inferred from homology"/>
<dbReference type="InterPro" id="IPR058240">
    <property type="entry name" value="rSAM_sf"/>
</dbReference>
<comment type="cofactor">
    <cofactor evidence="8">
        <name>S-adenosyl-L-methionine</name>
        <dbReference type="ChEBI" id="CHEBI:59789"/>
    </cofactor>
    <text evidence="8">Binds 1 S-adenosyl-L-methionine per subunit.</text>
</comment>
<dbReference type="OrthoDB" id="9792276at2"/>
<comment type="cofactor">
    <cofactor evidence="8">
        <name>[4Fe-4S] cluster</name>
        <dbReference type="ChEBI" id="CHEBI:49883"/>
    </cofactor>
    <text evidence="8">Binds 1 [4Fe-4S] cluster. The cluster is coordinated with 3 cysteines and an exchangeable S-adenosyl-L-methionine.</text>
</comment>
<dbReference type="GO" id="GO:1904047">
    <property type="term" value="F:S-adenosyl-L-methionine binding"/>
    <property type="evidence" value="ECO:0007669"/>
    <property type="project" value="UniProtKB-UniRule"/>
</dbReference>
<feature type="binding site" evidence="8">
    <location>
        <begin position="12"/>
        <end position="14"/>
    </location>
    <ligand>
        <name>substrate</name>
    </ligand>
</feature>
<dbReference type="InterPro" id="IPR027609">
    <property type="entry name" value="rSAM_QueE_proteobac"/>
</dbReference>
<keyword evidence="6 8" id="KW-0411">Iron-sulfur</keyword>
<dbReference type="GO" id="GO:0000287">
    <property type="term" value="F:magnesium ion binding"/>
    <property type="evidence" value="ECO:0007669"/>
    <property type="project" value="UniProtKB-UniRule"/>
</dbReference>
<comment type="subunit">
    <text evidence="8">Homodimer.</text>
</comment>
<comment type="caution">
    <text evidence="8">Lacks conserved residue(s) required for the propagation of feature annotation.</text>
</comment>
<feature type="binding site" evidence="8">
    <location>
        <position position="35"/>
    </location>
    <ligand>
        <name>[4Fe-4S] cluster</name>
        <dbReference type="ChEBI" id="CHEBI:49883"/>
        <note>4Fe-4S-S-AdoMet</note>
    </ligand>
</feature>
<keyword evidence="1 8" id="KW-0004">4Fe-4S</keyword>
<feature type="binding site" evidence="8">
    <location>
        <position position="92"/>
    </location>
    <ligand>
        <name>substrate</name>
    </ligand>
</feature>